<dbReference type="GO" id="GO:0046872">
    <property type="term" value="F:metal ion binding"/>
    <property type="evidence" value="ECO:0007669"/>
    <property type="project" value="UniProtKB-KW"/>
</dbReference>
<dbReference type="EMBL" id="CP002955">
    <property type="protein sequence ID" value="AEL26970.1"/>
    <property type="molecule type" value="Genomic_DNA"/>
</dbReference>
<dbReference type="PANTHER" id="PTHR10587:SF133">
    <property type="entry name" value="CHITIN DEACETYLASE 1-RELATED"/>
    <property type="match status" value="1"/>
</dbReference>
<dbReference type="SUPFAM" id="SSF88713">
    <property type="entry name" value="Glycoside hydrolase/deacetylase"/>
    <property type="match status" value="1"/>
</dbReference>
<dbReference type="AlphaFoldDB" id="G0J7L7"/>
<name>G0J7L7_CYCMS</name>
<proteinExistence type="predicted"/>
<dbReference type="RefSeq" id="WP_014021260.1">
    <property type="nucleotide sequence ID" value="NC_015914.1"/>
</dbReference>
<gene>
    <name evidence="4" type="ordered locus">Cycma_3242</name>
</gene>
<dbReference type="GO" id="GO:0005975">
    <property type="term" value="P:carbohydrate metabolic process"/>
    <property type="evidence" value="ECO:0007669"/>
    <property type="project" value="InterPro"/>
</dbReference>
<dbReference type="GO" id="GO:0016020">
    <property type="term" value="C:membrane"/>
    <property type="evidence" value="ECO:0007669"/>
    <property type="project" value="TreeGrafter"/>
</dbReference>
<dbReference type="Pfam" id="PF01522">
    <property type="entry name" value="Polysacc_deac_1"/>
    <property type="match status" value="1"/>
</dbReference>
<dbReference type="eggNOG" id="COG0726">
    <property type="taxonomic scope" value="Bacteria"/>
</dbReference>
<keyword evidence="2" id="KW-0378">Hydrolase</keyword>
<evidence type="ECO:0000256" key="2">
    <source>
        <dbReference type="ARBA" id="ARBA00022801"/>
    </source>
</evidence>
<dbReference type="Proteomes" id="UP000001635">
    <property type="component" value="Chromosome"/>
</dbReference>
<dbReference type="OrthoDB" id="9812065at2"/>
<dbReference type="PROSITE" id="PS51677">
    <property type="entry name" value="NODB"/>
    <property type="match status" value="1"/>
</dbReference>
<dbReference type="GO" id="GO:0016810">
    <property type="term" value="F:hydrolase activity, acting on carbon-nitrogen (but not peptide) bonds"/>
    <property type="evidence" value="ECO:0007669"/>
    <property type="project" value="InterPro"/>
</dbReference>
<protein>
    <submittedName>
        <fullName evidence="4">Polysaccharide deacetylase</fullName>
    </submittedName>
</protein>
<evidence type="ECO:0000313" key="5">
    <source>
        <dbReference type="Proteomes" id="UP000001635"/>
    </source>
</evidence>
<dbReference type="CDD" id="cd10917">
    <property type="entry name" value="CE4_NodB_like_6s_7s"/>
    <property type="match status" value="1"/>
</dbReference>
<dbReference type="InterPro" id="IPR011330">
    <property type="entry name" value="Glyco_hydro/deAcase_b/a-brl"/>
</dbReference>
<dbReference type="PANTHER" id="PTHR10587">
    <property type="entry name" value="GLYCOSYL TRANSFERASE-RELATED"/>
    <property type="match status" value="1"/>
</dbReference>
<dbReference type="Gene3D" id="3.20.20.370">
    <property type="entry name" value="Glycoside hydrolase/deacetylase"/>
    <property type="match status" value="1"/>
</dbReference>
<dbReference type="STRING" id="880070.Cycma_3242"/>
<sequence>MRLYKVPGLVQKLMKGYTWHRDRKVSTVYLTFDDGPVPGVSDFVLRQLDDYKMKANFFMVGDNVQKHTSLALEVARAGHGIGNHTFHHLKAPKTSLGLYLDDVEKCQQVIEDKVGVKPKFFRPPYGRMGSNYVRCLSQEYEIVLWDLISWDFKQELQPLKALNKIKKHTENGSIVLFHDQQKSKANLQKILPAYLEFLARKGFKTAVL</sequence>
<evidence type="ECO:0000256" key="1">
    <source>
        <dbReference type="ARBA" id="ARBA00022723"/>
    </source>
</evidence>
<dbReference type="InterPro" id="IPR050248">
    <property type="entry name" value="Polysacc_deacetylase_ArnD"/>
</dbReference>
<evidence type="ECO:0000313" key="4">
    <source>
        <dbReference type="EMBL" id="AEL26970.1"/>
    </source>
</evidence>
<keyword evidence="1" id="KW-0479">Metal-binding</keyword>
<keyword evidence="5" id="KW-1185">Reference proteome</keyword>
<organism evidence="4 5">
    <name type="scientific">Cyclobacterium marinum (strain ATCC 25205 / DSM 745 / LMG 13164 / NCIMB 1802)</name>
    <name type="common">Flectobacillus marinus</name>
    <dbReference type="NCBI Taxonomy" id="880070"/>
    <lineage>
        <taxon>Bacteria</taxon>
        <taxon>Pseudomonadati</taxon>
        <taxon>Bacteroidota</taxon>
        <taxon>Cytophagia</taxon>
        <taxon>Cytophagales</taxon>
        <taxon>Cyclobacteriaceae</taxon>
        <taxon>Cyclobacterium</taxon>
    </lineage>
</organism>
<dbReference type="KEGG" id="cmr:Cycma_3242"/>
<evidence type="ECO:0000259" key="3">
    <source>
        <dbReference type="PROSITE" id="PS51677"/>
    </source>
</evidence>
<feature type="domain" description="NodB homology" evidence="3">
    <location>
        <begin position="26"/>
        <end position="206"/>
    </location>
</feature>
<dbReference type="InterPro" id="IPR002509">
    <property type="entry name" value="NODB_dom"/>
</dbReference>
<accession>G0J7L7</accession>
<reference evidence="5" key="1">
    <citation type="submission" date="2011-07" db="EMBL/GenBank/DDBJ databases">
        <title>The complete genome of Cyclobacterium marinum DSM 745.</title>
        <authorList>
            <person name="Lucas S."/>
            <person name="Han J."/>
            <person name="Lapidus A."/>
            <person name="Bruce D."/>
            <person name="Goodwin L."/>
            <person name="Pitluck S."/>
            <person name="Peters L."/>
            <person name="Kyrpides N."/>
            <person name="Mavromatis K."/>
            <person name="Ivanova N."/>
            <person name="Ovchinnikova G."/>
            <person name="Chertkov O."/>
            <person name="Detter J.C."/>
            <person name="Tapia R."/>
            <person name="Han C."/>
            <person name="Land M."/>
            <person name="Hauser L."/>
            <person name="Markowitz V."/>
            <person name="Cheng J.-F."/>
            <person name="Hugenholtz P."/>
            <person name="Woyke T."/>
            <person name="Wu D."/>
            <person name="Tindall B."/>
            <person name="Schuetze A."/>
            <person name="Brambilla E."/>
            <person name="Klenk H.-P."/>
            <person name="Eisen J.A."/>
        </authorList>
    </citation>
    <scope>NUCLEOTIDE SEQUENCE [LARGE SCALE GENOMIC DNA]</scope>
    <source>
        <strain evidence="5">ATCC 25205 / DSM 745 / LMG 13164 / NCIMB 1802</strain>
    </source>
</reference>
<dbReference type="HOGENOM" id="CLU_021264_0_3_10"/>